<reference evidence="12" key="1">
    <citation type="journal article" date="2019" name="Int. J. Syst. Evol. Microbiol.">
        <title>The Global Catalogue of Microorganisms (GCM) 10K type strain sequencing project: providing services to taxonomists for standard genome sequencing and annotation.</title>
        <authorList>
            <consortium name="The Broad Institute Genomics Platform"/>
            <consortium name="The Broad Institute Genome Sequencing Center for Infectious Disease"/>
            <person name="Wu L."/>
            <person name="Ma J."/>
        </authorList>
    </citation>
    <scope>NUCLEOTIDE SEQUENCE [LARGE SCALE GENOMIC DNA]</scope>
    <source>
        <strain evidence="12">LMG 24813</strain>
    </source>
</reference>
<feature type="domain" description="CN hydrolase" evidence="10">
    <location>
        <begin position="4"/>
        <end position="244"/>
    </location>
</feature>
<keyword evidence="5 7" id="KW-0067">ATP-binding</keyword>
<dbReference type="Pfam" id="PF00795">
    <property type="entry name" value="CN_hydrolase"/>
    <property type="match status" value="1"/>
</dbReference>
<keyword evidence="3 7" id="KW-0436">Ligase</keyword>
<dbReference type="HAMAP" id="MF_02090">
    <property type="entry name" value="NadE_glutamine_dep"/>
    <property type="match status" value="1"/>
</dbReference>
<comment type="catalytic activity">
    <reaction evidence="7 8">
        <text>deamido-NAD(+) + L-glutamine + ATP + H2O = L-glutamate + AMP + diphosphate + NAD(+) + H(+)</text>
        <dbReference type="Rhea" id="RHEA:24384"/>
        <dbReference type="ChEBI" id="CHEBI:15377"/>
        <dbReference type="ChEBI" id="CHEBI:15378"/>
        <dbReference type="ChEBI" id="CHEBI:29985"/>
        <dbReference type="ChEBI" id="CHEBI:30616"/>
        <dbReference type="ChEBI" id="CHEBI:33019"/>
        <dbReference type="ChEBI" id="CHEBI:57540"/>
        <dbReference type="ChEBI" id="CHEBI:58359"/>
        <dbReference type="ChEBI" id="CHEBI:58437"/>
        <dbReference type="ChEBI" id="CHEBI:456215"/>
        <dbReference type="EC" id="6.3.5.1"/>
    </reaction>
</comment>
<feature type="active site" description="Proton acceptor; for glutaminase activity" evidence="7">
    <location>
        <position position="44"/>
    </location>
</feature>
<evidence type="ECO:0000256" key="1">
    <source>
        <dbReference type="ARBA" id="ARBA00005188"/>
    </source>
</evidence>
<evidence type="ECO:0000259" key="10">
    <source>
        <dbReference type="PROSITE" id="PS50263"/>
    </source>
</evidence>
<sequence>MTAVKLGLAQINTTVGNVKANAVQILEAARWAHAQGVDILLTPELVMIGYPAEDLLLRPAFVAQQDRELERLCADLAQFPGLHVVVGHACRQGGLLYNAASVLAGGRVLHTYFKRELPDYGVFDEKRYFRPGGDPVVFEVKGIKFGLNICEDAWFAAAPELARRQGAQVLLVPNASPYSTRKHGERIERIAPHVAGMTLVYLNKVGGQDELVFDGGSFVLDPAGSVAARLPLFEPAHAVVELDAAGRPVASAAALADWPQPLEQVWNALVLAVRDYLGKSGFSKAVLGLSGGIDSALVLALAVEALGADQVRAVMMPSRYTADISLIDARQMAEGLGVRYDEIHIGALAQAYEQALEPQFRGLAADTTEENIQARIRGNLLMALSNKSGALVLTTGNKSELATGYCTLYGDMAGGYAVIKDVPKTLVYELARWRNREQEVIPSRIIERPPSAELRPDQKDQDSLPPYDVLDAIIERYVEDNEPVATIEKAGFAAETVAQVVRLIRISEYKRRQGAIGPKITSRAFGRDWRYPITNGFRE</sequence>
<comment type="caution">
    <text evidence="11">The sequence shown here is derived from an EMBL/GenBank/DDBJ whole genome shotgun (WGS) entry which is preliminary data.</text>
</comment>
<evidence type="ECO:0000256" key="7">
    <source>
        <dbReference type="HAMAP-Rule" id="MF_02090"/>
    </source>
</evidence>
<keyword evidence="4 7" id="KW-0547">Nucleotide-binding</keyword>
<keyword evidence="6 7" id="KW-0520">NAD</keyword>
<evidence type="ECO:0000313" key="12">
    <source>
        <dbReference type="Proteomes" id="UP001595848"/>
    </source>
</evidence>
<dbReference type="RefSeq" id="WP_217962814.1">
    <property type="nucleotide sequence ID" value="NZ_JAHTBN010000001.1"/>
</dbReference>
<organism evidence="11 12">
    <name type="scientific">Candidimonas humi</name>
    <dbReference type="NCBI Taxonomy" id="683355"/>
    <lineage>
        <taxon>Bacteria</taxon>
        <taxon>Pseudomonadati</taxon>
        <taxon>Pseudomonadota</taxon>
        <taxon>Betaproteobacteria</taxon>
        <taxon>Burkholderiales</taxon>
        <taxon>Alcaligenaceae</taxon>
        <taxon>Candidimonas</taxon>
    </lineage>
</organism>
<dbReference type="PROSITE" id="PS50263">
    <property type="entry name" value="CN_HYDROLASE"/>
    <property type="match status" value="1"/>
</dbReference>
<dbReference type="CDD" id="cd07570">
    <property type="entry name" value="GAT_Gln-NAD-synth"/>
    <property type="match status" value="1"/>
</dbReference>
<gene>
    <name evidence="7" type="primary">nadE</name>
    <name evidence="11" type="ORF">ACFOY1_00885</name>
</gene>
<feature type="binding site" evidence="7">
    <location>
        <position position="371"/>
    </location>
    <ligand>
        <name>deamido-NAD(+)</name>
        <dbReference type="ChEBI" id="CHEBI:58437"/>
        <note>ligand shared between two neighboring subunits</note>
    </ligand>
</feature>
<dbReference type="Proteomes" id="UP001595848">
    <property type="component" value="Unassembled WGS sequence"/>
</dbReference>
<name>A0ABV8NTY7_9BURK</name>
<dbReference type="EC" id="6.3.5.1" evidence="7 8"/>
<dbReference type="NCBIfam" id="NF010588">
    <property type="entry name" value="PRK13981.1"/>
    <property type="match status" value="1"/>
</dbReference>
<feature type="binding site" evidence="7">
    <location>
        <position position="182"/>
    </location>
    <ligand>
        <name>L-glutamine</name>
        <dbReference type="ChEBI" id="CHEBI:58359"/>
    </ligand>
</feature>
<evidence type="ECO:0000256" key="6">
    <source>
        <dbReference type="ARBA" id="ARBA00023027"/>
    </source>
</evidence>
<keyword evidence="12" id="KW-1185">Reference proteome</keyword>
<evidence type="ECO:0000256" key="5">
    <source>
        <dbReference type="ARBA" id="ARBA00022840"/>
    </source>
</evidence>
<feature type="binding site" evidence="7">
    <location>
        <position position="400"/>
    </location>
    <ligand>
        <name>deamido-NAD(+)</name>
        <dbReference type="ChEBI" id="CHEBI:58437"/>
        <note>ligand shared between two neighboring subunits</note>
    </ligand>
</feature>
<comment type="pathway">
    <text evidence="1 7 8">Cofactor biosynthesis; NAD(+) biosynthesis; NAD(+) from deamido-NAD(+) (L-Gln route): step 1/1.</text>
</comment>
<feature type="binding site" evidence="7">
    <location>
        <begin position="288"/>
        <end position="295"/>
    </location>
    <ligand>
        <name>ATP</name>
        <dbReference type="ChEBI" id="CHEBI:30616"/>
    </ligand>
</feature>
<comment type="caution">
    <text evidence="7">Lacks conserved residue(s) required for the propagation of feature annotation.</text>
</comment>
<dbReference type="InterPro" id="IPR003010">
    <property type="entry name" value="C-N_Hydrolase"/>
</dbReference>
<dbReference type="CDD" id="cd00553">
    <property type="entry name" value="NAD_synthase"/>
    <property type="match status" value="1"/>
</dbReference>
<dbReference type="InterPro" id="IPR022310">
    <property type="entry name" value="NAD/GMP_synthase"/>
</dbReference>
<dbReference type="InterPro" id="IPR014445">
    <property type="entry name" value="Gln-dep_NAD_synthase"/>
</dbReference>
<feature type="binding site" evidence="7">
    <location>
        <position position="395"/>
    </location>
    <ligand>
        <name>ATP</name>
        <dbReference type="ChEBI" id="CHEBI:30616"/>
    </ligand>
</feature>
<dbReference type="GO" id="GO:0003952">
    <property type="term" value="F:NAD+ synthase (glutamine-hydrolyzing) activity"/>
    <property type="evidence" value="ECO:0007669"/>
    <property type="project" value="UniProtKB-EC"/>
</dbReference>
<evidence type="ECO:0000256" key="8">
    <source>
        <dbReference type="PIRNR" id="PIRNR006630"/>
    </source>
</evidence>
<dbReference type="InterPro" id="IPR003694">
    <property type="entry name" value="NAD_synthase"/>
</dbReference>
<dbReference type="PANTHER" id="PTHR23090:SF9">
    <property type="entry name" value="GLUTAMINE-DEPENDENT NAD(+) SYNTHETASE"/>
    <property type="match status" value="1"/>
</dbReference>
<evidence type="ECO:0000256" key="4">
    <source>
        <dbReference type="ARBA" id="ARBA00022741"/>
    </source>
</evidence>
<evidence type="ECO:0000256" key="3">
    <source>
        <dbReference type="ARBA" id="ARBA00022598"/>
    </source>
</evidence>
<evidence type="ECO:0000256" key="9">
    <source>
        <dbReference type="RuleBase" id="RU003811"/>
    </source>
</evidence>
<dbReference type="PIRSF" id="PIRSF006630">
    <property type="entry name" value="NADS_GAT"/>
    <property type="match status" value="1"/>
</dbReference>
<dbReference type="PANTHER" id="PTHR23090">
    <property type="entry name" value="NH 3 /GLUTAMINE-DEPENDENT NAD + SYNTHETASE"/>
    <property type="match status" value="1"/>
</dbReference>
<feature type="binding site" evidence="7">
    <location>
        <position position="120"/>
    </location>
    <ligand>
        <name>L-glutamine</name>
        <dbReference type="ChEBI" id="CHEBI:58359"/>
    </ligand>
</feature>
<comment type="function">
    <text evidence="7">Catalyzes the ATP-dependent amidation of deamido-NAD to form NAD. Uses L-glutamine as a nitrogen source.</text>
</comment>
<feature type="binding site" evidence="7">
    <location>
        <position position="176"/>
    </location>
    <ligand>
        <name>L-glutamine</name>
        <dbReference type="ChEBI" id="CHEBI:58359"/>
    </ligand>
</feature>
<dbReference type="NCBIfam" id="TIGR00552">
    <property type="entry name" value="nadE"/>
    <property type="match status" value="1"/>
</dbReference>
<comment type="similarity">
    <text evidence="9">Belongs to the NAD synthetase family.</text>
</comment>
<comment type="similarity">
    <text evidence="2 7 8">In the C-terminal section; belongs to the NAD synthetase family.</text>
</comment>
<feature type="binding site" evidence="7">
    <location>
        <position position="510"/>
    </location>
    <ligand>
        <name>deamido-NAD(+)</name>
        <dbReference type="ChEBI" id="CHEBI:58437"/>
        <note>ligand shared between two neighboring subunits</note>
    </ligand>
</feature>
<feature type="active site" description="Nucleophile; for glutaminase activity" evidence="7">
    <location>
        <position position="150"/>
    </location>
</feature>
<dbReference type="EMBL" id="JBHSBV010000001">
    <property type="protein sequence ID" value="MFC4199493.1"/>
    <property type="molecule type" value="Genomic_DNA"/>
</dbReference>
<evidence type="ECO:0000313" key="11">
    <source>
        <dbReference type="EMBL" id="MFC4199493.1"/>
    </source>
</evidence>
<accession>A0ABV8NTY7</accession>
<evidence type="ECO:0000256" key="2">
    <source>
        <dbReference type="ARBA" id="ARBA00007145"/>
    </source>
</evidence>
<feature type="active site" description="For glutaminase activity" evidence="7">
    <location>
        <position position="114"/>
    </location>
</feature>
<protein>
    <recommendedName>
        <fullName evidence="7 8">Glutamine-dependent NAD(+) synthetase</fullName>
        <ecNumber evidence="7 8">6.3.5.1</ecNumber>
    </recommendedName>
    <alternativeName>
        <fullName evidence="7 8">NAD(+) synthase [glutamine-hydrolyzing]</fullName>
    </alternativeName>
</protein>
<dbReference type="Pfam" id="PF02540">
    <property type="entry name" value="NAD_synthase"/>
    <property type="match status" value="1"/>
</dbReference>
<proteinExistence type="inferred from homology"/>